<evidence type="ECO:0000313" key="2">
    <source>
        <dbReference type="EMBL" id="SVC86978.1"/>
    </source>
</evidence>
<protein>
    <submittedName>
        <fullName evidence="2">Uncharacterized protein</fullName>
    </submittedName>
</protein>
<organism evidence="2">
    <name type="scientific">marine metagenome</name>
    <dbReference type="NCBI Taxonomy" id="408172"/>
    <lineage>
        <taxon>unclassified sequences</taxon>
        <taxon>metagenomes</taxon>
        <taxon>ecological metagenomes</taxon>
    </lineage>
</organism>
<reference evidence="2" key="1">
    <citation type="submission" date="2018-05" db="EMBL/GenBank/DDBJ databases">
        <authorList>
            <person name="Lanie J.A."/>
            <person name="Ng W.-L."/>
            <person name="Kazmierczak K.M."/>
            <person name="Andrzejewski T.M."/>
            <person name="Davidsen T.M."/>
            <person name="Wayne K.J."/>
            <person name="Tettelin H."/>
            <person name="Glass J.I."/>
            <person name="Rusch D."/>
            <person name="Podicherti R."/>
            <person name="Tsui H.-C.T."/>
            <person name="Winkler M.E."/>
        </authorList>
    </citation>
    <scope>NUCLEOTIDE SEQUENCE</scope>
</reference>
<name>A0A382QPW3_9ZZZZ</name>
<feature type="non-terminal residue" evidence="2">
    <location>
        <position position="1"/>
    </location>
</feature>
<gene>
    <name evidence="2" type="ORF">METZ01_LOCUS339832</name>
</gene>
<dbReference type="EMBL" id="UINC01115729">
    <property type="protein sequence ID" value="SVC86978.1"/>
    <property type="molecule type" value="Genomic_DNA"/>
</dbReference>
<proteinExistence type="predicted"/>
<evidence type="ECO:0000256" key="1">
    <source>
        <dbReference type="SAM" id="MobiDB-lite"/>
    </source>
</evidence>
<accession>A0A382QPW3</accession>
<sequence length="25" mass="2670">EPGFPDSESGVLPLDESAIANSFQY</sequence>
<feature type="region of interest" description="Disordered" evidence="1">
    <location>
        <begin position="1"/>
        <end position="25"/>
    </location>
</feature>
<dbReference type="AlphaFoldDB" id="A0A382QPW3"/>